<comment type="subcellular location">
    <subcellularLocation>
        <location evidence="1">Cell envelope</location>
    </subcellularLocation>
</comment>
<dbReference type="Proteomes" id="UP000002424">
    <property type="component" value="Chromosome"/>
</dbReference>
<name>C1DLC8_AZOVD</name>
<dbReference type="CDD" id="cd06301">
    <property type="entry name" value="PBP1_rhizopine_binding-like"/>
    <property type="match status" value="1"/>
</dbReference>
<feature type="domain" description="Periplasmic binding protein" evidence="4">
    <location>
        <begin position="36"/>
        <end position="289"/>
    </location>
</feature>
<dbReference type="STRING" id="322710.Avin_50320"/>
<evidence type="ECO:0000256" key="2">
    <source>
        <dbReference type="ARBA" id="ARBA00007639"/>
    </source>
</evidence>
<dbReference type="InterPro" id="IPR025997">
    <property type="entry name" value="SBP_2_dom"/>
</dbReference>
<dbReference type="GO" id="GO:0030313">
    <property type="term" value="C:cell envelope"/>
    <property type="evidence" value="ECO:0007669"/>
    <property type="project" value="UniProtKB-SubCell"/>
</dbReference>
<evidence type="ECO:0000256" key="1">
    <source>
        <dbReference type="ARBA" id="ARBA00004196"/>
    </source>
</evidence>
<dbReference type="EnsemblBacteria" id="ACO81121">
    <property type="protein sequence ID" value="ACO81121"/>
    <property type="gene ID" value="Avin_50320"/>
</dbReference>
<evidence type="ECO:0000313" key="6">
    <source>
        <dbReference type="Proteomes" id="UP000002424"/>
    </source>
</evidence>
<dbReference type="PANTHER" id="PTHR46847:SF1">
    <property type="entry name" value="D-ALLOSE-BINDING PERIPLASMIC PROTEIN-RELATED"/>
    <property type="match status" value="1"/>
</dbReference>
<organism evidence="5 6">
    <name type="scientific">Azotobacter vinelandii (strain DJ / ATCC BAA-1303)</name>
    <dbReference type="NCBI Taxonomy" id="322710"/>
    <lineage>
        <taxon>Bacteria</taxon>
        <taxon>Pseudomonadati</taxon>
        <taxon>Pseudomonadota</taxon>
        <taxon>Gammaproteobacteria</taxon>
        <taxon>Pseudomonadales</taxon>
        <taxon>Pseudomonadaceae</taxon>
        <taxon>Azotobacter</taxon>
    </lineage>
</organism>
<dbReference type="SUPFAM" id="SSF53822">
    <property type="entry name" value="Periplasmic binding protein-like I"/>
    <property type="match status" value="1"/>
</dbReference>
<evidence type="ECO:0000256" key="3">
    <source>
        <dbReference type="ARBA" id="ARBA00022729"/>
    </source>
</evidence>
<keyword evidence="3" id="KW-0732">Signal</keyword>
<dbReference type="RefSeq" id="WP_012703474.1">
    <property type="nucleotide sequence ID" value="NC_012560.1"/>
</dbReference>
<reference evidence="5 6" key="1">
    <citation type="journal article" date="2009" name="J. Bacteriol.">
        <title>Genome sequence of Azotobacter vinelandii, an obligate aerobe specialized to support diverse anaerobic metabolic processes.</title>
        <authorList>
            <person name="Setubal J.C."/>
            <person name="dos Santos P."/>
            <person name="Goldman B.S."/>
            <person name="Ertesvag H."/>
            <person name="Espin G."/>
            <person name="Rubio L.M."/>
            <person name="Valla S."/>
            <person name="Almeida N.F."/>
            <person name="Balasubramanian D."/>
            <person name="Cromes L."/>
            <person name="Curatti L."/>
            <person name="Du Z."/>
            <person name="Godsy E."/>
            <person name="Goodner B."/>
            <person name="Hellner-Burris K."/>
            <person name="Hernandez J.A."/>
            <person name="Houmiel K."/>
            <person name="Imperial J."/>
            <person name="Kennedy C."/>
            <person name="Larson T.J."/>
            <person name="Latreille P."/>
            <person name="Ligon L.S."/>
            <person name="Lu J."/>
            <person name="Maerk M."/>
            <person name="Miller N.M."/>
            <person name="Norton S."/>
            <person name="O'Carroll I.P."/>
            <person name="Paulsen I."/>
            <person name="Raulfs E.C."/>
            <person name="Roemer R."/>
            <person name="Rosser J."/>
            <person name="Segura D."/>
            <person name="Slater S."/>
            <person name="Stricklin S.L."/>
            <person name="Studholme D.J."/>
            <person name="Sun J."/>
            <person name="Viana C.J."/>
            <person name="Wallin E."/>
            <person name="Wang B."/>
            <person name="Wheeler C."/>
            <person name="Zhu H."/>
            <person name="Dean D.R."/>
            <person name="Dixon R."/>
            <person name="Wood D."/>
        </authorList>
    </citation>
    <scope>NUCLEOTIDE SEQUENCE [LARGE SCALE GENOMIC DNA]</scope>
    <source>
        <strain evidence="6">DJ / ATCC BAA-1303</strain>
    </source>
</reference>
<proteinExistence type="inferred from homology"/>
<protein>
    <submittedName>
        <fullName evidence="5">ABC transporter substrate binding protein</fullName>
    </submittedName>
</protein>
<evidence type="ECO:0000313" key="5">
    <source>
        <dbReference type="EMBL" id="ACO81121.1"/>
    </source>
</evidence>
<dbReference type="InterPro" id="IPR028082">
    <property type="entry name" value="Peripla_BP_I"/>
</dbReference>
<dbReference type="eggNOG" id="COG1879">
    <property type="taxonomic scope" value="Bacteria"/>
</dbReference>
<dbReference type="Pfam" id="PF13407">
    <property type="entry name" value="Peripla_BP_4"/>
    <property type="match status" value="1"/>
</dbReference>
<dbReference type="GeneID" id="88187870"/>
<dbReference type="KEGG" id="avn:Avin_50320"/>
<dbReference type="HOGENOM" id="CLU_037628_3_1_6"/>
<dbReference type="PANTHER" id="PTHR46847">
    <property type="entry name" value="D-ALLOSE-BINDING PERIPLASMIC PROTEIN-RELATED"/>
    <property type="match status" value="1"/>
</dbReference>
<keyword evidence="6" id="KW-1185">Reference proteome</keyword>
<dbReference type="GO" id="GO:0055085">
    <property type="term" value="P:transmembrane transport"/>
    <property type="evidence" value="ECO:0007669"/>
    <property type="project" value="UniProtKB-ARBA"/>
</dbReference>
<accession>C1DLC8</accession>
<dbReference type="GO" id="GO:0030246">
    <property type="term" value="F:carbohydrate binding"/>
    <property type="evidence" value="ECO:0007669"/>
    <property type="project" value="UniProtKB-ARBA"/>
</dbReference>
<dbReference type="AlphaFoldDB" id="C1DLC8"/>
<dbReference type="EMBL" id="CP001157">
    <property type="protein sequence ID" value="ACO81121.1"/>
    <property type="molecule type" value="Genomic_DNA"/>
</dbReference>
<sequence>MHVASSSRPLSRTRAVLFATVLCLAGSTALADLRLGVSVGQFDNYIAYLVRAMQERARQVPGGVTLQVEDSGSDVVRQLGQVESFIAQQVDAIIVNPADTAATGGITERATRAGIPLVYLNSRPEVREFPAGVVFVGTDERRLGQMQMEYLAEKMGGKGDLAILLGRLAHDDTRKRTAGVKDVLARYPQIRVVEEQSGDWQRDKGLDLTNNWLSSGREFDAVVANNDEMGIGAAMALRQAGRREVSVGGIDGTPDGLAAIARGQLAVTLLRDPVAMGEEAVDVALRLVRKDVVQGDVWIPVHLITPDNHTQFQRY</sequence>
<evidence type="ECO:0000259" key="4">
    <source>
        <dbReference type="Pfam" id="PF13407"/>
    </source>
</evidence>
<dbReference type="Gene3D" id="3.40.50.2300">
    <property type="match status" value="2"/>
</dbReference>
<gene>
    <name evidence="5" type="ordered locus">Avin_50320</name>
</gene>
<comment type="similarity">
    <text evidence="2">Belongs to the bacterial solute-binding protein 2 family.</text>
</comment>
<dbReference type="OrthoDB" id="250606at2"/>